<protein>
    <submittedName>
        <fullName evidence="1">Uncharacterized protein</fullName>
    </submittedName>
</protein>
<comment type="caution">
    <text evidence="1">The sequence shown here is derived from an EMBL/GenBank/DDBJ whole genome shotgun (WGS) entry which is preliminary data.</text>
</comment>
<reference evidence="1 2" key="1">
    <citation type="submission" date="2015-01" db="EMBL/GenBank/DDBJ databases">
        <title>Evolution of Trichinella species and genotypes.</title>
        <authorList>
            <person name="Korhonen P.K."/>
            <person name="Edoardo P."/>
            <person name="Giuseppe L.R."/>
            <person name="Gasser R.B."/>
        </authorList>
    </citation>
    <scope>NUCLEOTIDE SEQUENCE [LARGE SCALE GENOMIC DNA]</scope>
    <source>
        <strain evidence="1">ISS1029</strain>
    </source>
</reference>
<gene>
    <name evidence="1" type="ORF">T11_5553</name>
</gene>
<proteinExistence type="predicted"/>
<dbReference type="AlphaFoldDB" id="A0A0V1HY14"/>
<name>A0A0V1HY14_9BILA</name>
<evidence type="ECO:0000313" key="1">
    <source>
        <dbReference type="EMBL" id="KRZ15485.1"/>
    </source>
</evidence>
<evidence type="ECO:0000313" key="2">
    <source>
        <dbReference type="Proteomes" id="UP000055024"/>
    </source>
</evidence>
<dbReference type="Proteomes" id="UP000055024">
    <property type="component" value="Unassembled WGS sequence"/>
</dbReference>
<keyword evidence="2" id="KW-1185">Reference proteome</keyword>
<sequence length="120" mass="13497">MRRLEADCDRVTKMKKHKTEQFERRLKLKTGSNDAESRLRADGWLTVGLIDATRSWPLEPVNIIKLLYKSGTSLADRGDSFGLLPEMFLQNPIGGHAPVQQALTSLKNSRANDAVAHFSY</sequence>
<accession>A0A0V1HY14</accession>
<dbReference type="EMBL" id="JYDP01000017">
    <property type="protein sequence ID" value="KRZ15485.1"/>
    <property type="molecule type" value="Genomic_DNA"/>
</dbReference>
<organism evidence="1 2">
    <name type="scientific">Trichinella zimbabwensis</name>
    <dbReference type="NCBI Taxonomy" id="268475"/>
    <lineage>
        <taxon>Eukaryota</taxon>
        <taxon>Metazoa</taxon>
        <taxon>Ecdysozoa</taxon>
        <taxon>Nematoda</taxon>
        <taxon>Enoplea</taxon>
        <taxon>Dorylaimia</taxon>
        <taxon>Trichinellida</taxon>
        <taxon>Trichinellidae</taxon>
        <taxon>Trichinella</taxon>
    </lineage>
</organism>